<dbReference type="InterPro" id="IPR020946">
    <property type="entry name" value="Flavin_mOase-like"/>
</dbReference>
<dbReference type="InParanoid" id="A0A165RUZ7"/>
<gene>
    <name evidence="4" type="ORF">NEOLEDRAFT_1135078</name>
</gene>
<keyword evidence="5" id="KW-1185">Reference proteome</keyword>
<dbReference type="GO" id="GO:0004499">
    <property type="term" value="F:N,N-dimethylaniline monooxygenase activity"/>
    <property type="evidence" value="ECO:0007669"/>
    <property type="project" value="InterPro"/>
</dbReference>
<dbReference type="EMBL" id="KV425578">
    <property type="protein sequence ID" value="KZT24304.1"/>
    <property type="molecule type" value="Genomic_DNA"/>
</dbReference>
<dbReference type="PANTHER" id="PTHR43539">
    <property type="entry name" value="FLAVIN-BINDING MONOOXYGENASE-LIKE PROTEIN (AFU_ORTHOLOGUE AFUA_4G09220)"/>
    <property type="match status" value="1"/>
</dbReference>
<dbReference type="Pfam" id="PF00743">
    <property type="entry name" value="FMO-like"/>
    <property type="match status" value="1"/>
</dbReference>
<reference evidence="4 5" key="1">
    <citation type="journal article" date="2016" name="Mol. Biol. Evol.">
        <title>Comparative Genomics of Early-Diverging Mushroom-Forming Fungi Provides Insights into the Origins of Lignocellulose Decay Capabilities.</title>
        <authorList>
            <person name="Nagy L.G."/>
            <person name="Riley R."/>
            <person name="Tritt A."/>
            <person name="Adam C."/>
            <person name="Daum C."/>
            <person name="Floudas D."/>
            <person name="Sun H."/>
            <person name="Yadav J.S."/>
            <person name="Pangilinan J."/>
            <person name="Larsson K.H."/>
            <person name="Matsuura K."/>
            <person name="Barry K."/>
            <person name="Labutti K."/>
            <person name="Kuo R."/>
            <person name="Ohm R.A."/>
            <person name="Bhattacharya S.S."/>
            <person name="Shirouzu T."/>
            <person name="Yoshinaga Y."/>
            <person name="Martin F.M."/>
            <person name="Grigoriev I.V."/>
            <person name="Hibbett D.S."/>
        </authorList>
    </citation>
    <scope>NUCLEOTIDE SEQUENCE [LARGE SCALE GENOMIC DNA]</scope>
    <source>
        <strain evidence="4 5">HHB14362 ss-1</strain>
    </source>
</reference>
<evidence type="ECO:0000256" key="3">
    <source>
        <dbReference type="ARBA" id="ARBA00023002"/>
    </source>
</evidence>
<protein>
    <submittedName>
        <fullName evidence="4">FAD/NAD(P)-binding domain-containing protein</fullName>
    </submittedName>
</protein>
<dbReference type="Proteomes" id="UP000076761">
    <property type="component" value="Unassembled WGS sequence"/>
</dbReference>
<accession>A0A165RUZ7</accession>
<evidence type="ECO:0000313" key="5">
    <source>
        <dbReference type="Proteomes" id="UP000076761"/>
    </source>
</evidence>
<dbReference type="OrthoDB" id="2915840at2759"/>
<proteinExistence type="predicted"/>
<evidence type="ECO:0000256" key="1">
    <source>
        <dbReference type="ARBA" id="ARBA00022630"/>
    </source>
</evidence>
<evidence type="ECO:0000313" key="4">
    <source>
        <dbReference type="EMBL" id="KZT24304.1"/>
    </source>
</evidence>
<dbReference type="SUPFAM" id="SSF51905">
    <property type="entry name" value="FAD/NAD(P)-binding domain"/>
    <property type="match status" value="1"/>
</dbReference>
<organism evidence="4 5">
    <name type="scientific">Neolentinus lepideus HHB14362 ss-1</name>
    <dbReference type="NCBI Taxonomy" id="1314782"/>
    <lineage>
        <taxon>Eukaryota</taxon>
        <taxon>Fungi</taxon>
        <taxon>Dikarya</taxon>
        <taxon>Basidiomycota</taxon>
        <taxon>Agaricomycotina</taxon>
        <taxon>Agaricomycetes</taxon>
        <taxon>Gloeophyllales</taxon>
        <taxon>Gloeophyllaceae</taxon>
        <taxon>Neolentinus</taxon>
    </lineage>
</organism>
<dbReference type="InterPro" id="IPR050982">
    <property type="entry name" value="Auxin_biosynth/cation_transpt"/>
</dbReference>
<evidence type="ECO:0000256" key="2">
    <source>
        <dbReference type="ARBA" id="ARBA00022827"/>
    </source>
</evidence>
<dbReference type="Gene3D" id="3.50.50.60">
    <property type="entry name" value="FAD/NAD(P)-binding domain"/>
    <property type="match status" value="2"/>
</dbReference>
<keyword evidence="1" id="KW-0285">Flavoprotein</keyword>
<dbReference type="PANTHER" id="PTHR43539:SF26">
    <property type="entry name" value="MONOOXYGENASE, PUTATIVE-RELATED"/>
    <property type="match status" value="1"/>
</dbReference>
<dbReference type="STRING" id="1314782.A0A165RUZ7"/>
<dbReference type="InterPro" id="IPR036188">
    <property type="entry name" value="FAD/NAD-bd_sf"/>
</dbReference>
<sequence length="644" mass="72213">MAFITEPLPSAVDKSSLNDISDGFESLPYRPEAVNGPKFSAGPALPTLDKLGVEELPEDVNALDFARKWINSFAQYISSCDVEGLLSLLVEDAFWRDILAMTWDFRTLHTKPRIRQFLLDRLSVSKLNSLRLDENMVELERPYPDLAWIQALFKFETDVGKGSGVFRLVPLPESNGALEWKAHLILTTLDELKGFPEKIGRLREQSPNHGKWQEQRRREMEFRNEDPKVLVAGAGHAGLEIAARLKYLDIPTLVVERHPRVGDNWRTRYEYLHLHTLVGVDHMAYLPFPSTWPQYPAASKLAGWMESYAHTLELNVWTSSEVIGAEQDESTKNWIVTVRRLETGQERTFTVNHLVCAVGWGGGLPKMPVYPGMEQFKGRVMHSSQHKVAKDHIGKKVVVVGSGTSAHDICSDHVENGVDVTMVQRSPTYIMSVKEGVPRVYHIYNEGGPSLENADLITASYPNPLLKLMHQRLTNIIAEADETILDGLRRRGFKLSMGDEGSGSLTLAWTRGGGYYLDVGASQMIIDGTIKLKNDSLIDRFTETGIKFQDGSELPCDIVIFATGYQKSRDGLIKLLGNKFSSKIKPIWDVDAEGEFNGAWRDIGVPNLWCMMGGLGQCRLHSKHLALQIKALQEGIWNGSRYSA</sequence>
<name>A0A165RUZ7_9AGAM</name>
<dbReference type="GO" id="GO:0050661">
    <property type="term" value="F:NADP binding"/>
    <property type="evidence" value="ECO:0007669"/>
    <property type="project" value="InterPro"/>
</dbReference>
<dbReference type="GO" id="GO:0050660">
    <property type="term" value="F:flavin adenine dinucleotide binding"/>
    <property type="evidence" value="ECO:0007669"/>
    <property type="project" value="InterPro"/>
</dbReference>
<dbReference type="AlphaFoldDB" id="A0A165RUZ7"/>
<keyword evidence="2" id="KW-0274">FAD</keyword>
<keyword evidence="3" id="KW-0560">Oxidoreductase</keyword>